<keyword evidence="3" id="KW-1185">Reference proteome</keyword>
<dbReference type="InterPro" id="IPR000477">
    <property type="entry name" value="RT_dom"/>
</dbReference>
<gene>
    <name evidence="2" type="ORF">J2X31_003326</name>
</gene>
<dbReference type="CDD" id="cd01646">
    <property type="entry name" value="RT_Bac_retron_I"/>
    <property type="match status" value="1"/>
</dbReference>
<comment type="caution">
    <text evidence="2">The sequence shown here is derived from an EMBL/GenBank/DDBJ whole genome shotgun (WGS) entry which is preliminary data.</text>
</comment>
<evidence type="ECO:0000313" key="3">
    <source>
        <dbReference type="Proteomes" id="UP001255185"/>
    </source>
</evidence>
<dbReference type="InterPro" id="IPR043502">
    <property type="entry name" value="DNA/RNA_pol_sf"/>
</dbReference>
<dbReference type="EMBL" id="JAVDVI010000018">
    <property type="protein sequence ID" value="MDR6969296.1"/>
    <property type="molecule type" value="Genomic_DNA"/>
</dbReference>
<dbReference type="SUPFAM" id="SSF56672">
    <property type="entry name" value="DNA/RNA polymerases"/>
    <property type="match status" value="1"/>
</dbReference>
<protein>
    <recommendedName>
        <fullName evidence="1">Reverse transcriptase domain-containing protein</fullName>
    </recommendedName>
</protein>
<evidence type="ECO:0000313" key="2">
    <source>
        <dbReference type="EMBL" id="MDR6969296.1"/>
    </source>
</evidence>
<organism evidence="2 3">
    <name type="scientific">Flavobacterium arsenatis</name>
    <dbReference type="NCBI Taxonomy" id="1484332"/>
    <lineage>
        <taxon>Bacteria</taxon>
        <taxon>Pseudomonadati</taxon>
        <taxon>Bacteroidota</taxon>
        <taxon>Flavobacteriia</taxon>
        <taxon>Flavobacteriales</taxon>
        <taxon>Flavobacteriaceae</taxon>
        <taxon>Flavobacterium</taxon>
    </lineage>
</organism>
<feature type="domain" description="Reverse transcriptase" evidence="1">
    <location>
        <begin position="152"/>
        <end position="404"/>
    </location>
</feature>
<dbReference type="RefSeq" id="WP_310028188.1">
    <property type="nucleotide sequence ID" value="NZ_JAVDVI010000018.1"/>
</dbReference>
<dbReference type="PROSITE" id="PS50878">
    <property type="entry name" value="RT_POL"/>
    <property type="match status" value="1"/>
</dbReference>
<dbReference type="Pfam" id="PF00078">
    <property type="entry name" value="RVT_1"/>
    <property type="match status" value="1"/>
</dbReference>
<dbReference type="Proteomes" id="UP001255185">
    <property type="component" value="Unassembled WGS sequence"/>
</dbReference>
<proteinExistence type="predicted"/>
<sequence length="731" mass="87893">MKKKKTKKILQYSKDRAVLSDTLPYETPLTFSNRHFYNFLNRYEISFNKKNKNESIKWVNYRSNKHNLIIEQIIKVLFDLSQSSVNNEILLHHHKGIIESRKIPFVYRITHKEKDFRELSIPHPKSQIELVSFYAKYKELILYYSNESPFSIRKPFSIAKFIFNNDKLHKLNKGDDGDLIESTDKEYENLKTFFTYKKYSNIYKFYEDYHYHRSEKKYNKMFKFDIAKCFDSIYTHSISWAIYNKDIVKDNVGLSNCTFSGEFDTFMQNSNYGETNGIIIGPEFSRIFAEIILQQIDKSIESELRQCEEKIYFRKDYEIYRYVDDFFVFYNDDQTKDKILSTYKLKLKEYKMSISDAKTHYYTKPLITELTIAKEKMVDLFDKKIKFTIEGSDEEDEIFCSIKFECNSNHLITRFKILVKESNVEYKDIMNYTLAIINKRIERSIKKFEKYYSALCDAESKGNLSSEEKKKKVRQENQFTSFINELLDFTFFLYTVSPRVNSTIKLSNILSEIIRYYTGKYKFKTGNALNPKEYKLFSRFDELNLNKELVFKKISDEINLILMTNKSQEHIQIETLYLFIILRELGKDYQLSEIDLLEYFKISKNHEEKLSFNFEPNYFIITVILFYIRNIKEFDNIKNILKVEIIKKITKIDNDKRKKSTEIVMLFFDILVCPFLDNKFKRKIMTLMEIPLNLQTDMINFKKEKKYWFTKWDNFNLAKELSAKKSLEVYN</sequence>
<evidence type="ECO:0000259" key="1">
    <source>
        <dbReference type="PROSITE" id="PS50878"/>
    </source>
</evidence>
<reference evidence="2 3" key="1">
    <citation type="submission" date="2023-07" db="EMBL/GenBank/DDBJ databases">
        <title>Sorghum-associated microbial communities from plants grown in Nebraska, USA.</title>
        <authorList>
            <person name="Schachtman D."/>
        </authorList>
    </citation>
    <scope>NUCLEOTIDE SEQUENCE [LARGE SCALE GENOMIC DNA]</scope>
    <source>
        <strain evidence="2 3">3773</strain>
    </source>
</reference>
<accession>A0ABU1TTV2</accession>
<dbReference type="NCBIfam" id="NF041748">
    <property type="entry name" value="Drt3b"/>
    <property type="match status" value="1"/>
</dbReference>
<name>A0ABU1TTV2_9FLAO</name>